<sequence length="275" mass="28803">MPRKLRPVCPVLAGLYAGSKIWPRTPLACSFMPIVLSLAAFLMTVVGGMVADRIGRRRHLVLGFAAGAMLGVVAFDLLPEALALDPVHVHGVPLPLLTLALGFLAIHVVERSVGMHAGHEDAYAAHRHTRSGLGLFAGSALVVHSVLDGLAIGAAYQTSASLAVTVALGVVAHDFTDGFNTYTITSLYGNVRRRALTLLALDALAPVAGATVTLLVTIPHQLLAAYLGMFAGFLLYLATADILPEAHTARHAPAPTLTATILGTLFMWAVIGLTD</sequence>
<evidence type="ECO:0000256" key="2">
    <source>
        <dbReference type="ARBA" id="ARBA00022692"/>
    </source>
</evidence>
<protein>
    <submittedName>
        <fullName evidence="6">Zinc transporter, ZIP family</fullName>
    </submittedName>
</protein>
<evidence type="ECO:0000256" key="4">
    <source>
        <dbReference type="ARBA" id="ARBA00023136"/>
    </source>
</evidence>
<evidence type="ECO:0000256" key="3">
    <source>
        <dbReference type="ARBA" id="ARBA00022989"/>
    </source>
</evidence>
<gene>
    <name evidence="6" type="ORF">SAMN05421874_102238</name>
</gene>
<evidence type="ECO:0000313" key="7">
    <source>
        <dbReference type="Proteomes" id="UP000198683"/>
    </source>
</evidence>
<dbReference type="EMBL" id="FNFB01000002">
    <property type="protein sequence ID" value="SDJ56482.1"/>
    <property type="molecule type" value="Genomic_DNA"/>
</dbReference>
<keyword evidence="2 5" id="KW-0812">Transmembrane</keyword>
<proteinExistence type="predicted"/>
<name>A0A1G8URK2_9ACTN</name>
<dbReference type="InterPro" id="IPR036259">
    <property type="entry name" value="MFS_trans_sf"/>
</dbReference>
<keyword evidence="3 5" id="KW-1133">Transmembrane helix</keyword>
<feature type="transmembrane region" description="Helical" evidence="5">
    <location>
        <begin position="90"/>
        <end position="109"/>
    </location>
</feature>
<dbReference type="STRING" id="683260.SAMN05421874_102238"/>
<accession>A0A1G8URK2</accession>
<dbReference type="InterPro" id="IPR003689">
    <property type="entry name" value="ZIP"/>
</dbReference>
<reference evidence="6 7" key="1">
    <citation type="submission" date="2016-10" db="EMBL/GenBank/DDBJ databases">
        <authorList>
            <person name="de Groot N.N."/>
        </authorList>
    </citation>
    <scope>NUCLEOTIDE SEQUENCE [LARGE SCALE GENOMIC DNA]</scope>
    <source>
        <strain evidence="6 7">CGMCC 4.5681</strain>
    </source>
</reference>
<organism evidence="6 7">
    <name type="scientific">Nonomuraea maritima</name>
    <dbReference type="NCBI Taxonomy" id="683260"/>
    <lineage>
        <taxon>Bacteria</taxon>
        <taxon>Bacillati</taxon>
        <taxon>Actinomycetota</taxon>
        <taxon>Actinomycetes</taxon>
        <taxon>Streptosporangiales</taxon>
        <taxon>Streptosporangiaceae</taxon>
        <taxon>Nonomuraea</taxon>
    </lineage>
</organism>
<feature type="transmembrane region" description="Helical" evidence="5">
    <location>
        <begin position="60"/>
        <end position="78"/>
    </location>
</feature>
<feature type="transmembrane region" description="Helical" evidence="5">
    <location>
        <begin position="31"/>
        <end position="51"/>
    </location>
</feature>
<feature type="transmembrane region" description="Helical" evidence="5">
    <location>
        <begin position="255"/>
        <end position="274"/>
    </location>
</feature>
<dbReference type="Pfam" id="PF02535">
    <property type="entry name" value="Zip"/>
    <property type="match status" value="1"/>
</dbReference>
<evidence type="ECO:0000313" key="6">
    <source>
        <dbReference type="EMBL" id="SDJ56482.1"/>
    </source>
</evidence>
<dbReference type="Proteomes" id="UP000198683">
    <property type="component" value="Unassembled WGS sequence"/>
</dbReference>
<evidence type="ECO:0000256" key="5">
    <source>
        <dbReference type="SAM" id="Phobius"/>
    </source>
</evidence>
<dbReference type="GO" id="GO:0046873">
    <property type="term" value="F:metal ion transmembrane transporter activity"/>
    <property type="evidence" value="ECO:0007669"/>
    <property type="project" value="InterPro"/>
</dbReference>
<dbReference type="AlphaFoldDB" id="A0A1G8URK2"/>
<feature type="transmembrane region" description="Helical" evidence="5">
    <location>
        <begin position="224"/>
        <end position="243"/>
    </location>
</feature>
<dbReference type="GO" id="GO:0016020">
    <property type="term" value="C:membrane"/>
    <property type="evidence" value="ECO:0007669"/>
    <property type="project" value="UniProtKB-SubCell"/>
</dbReference>
<keyword evidence="4 5" id="KW-0472">Membrane</keyword>
<dbReference type="PANTHER" id="PTHR16950:SF16">
    <property type="entry name" value="ZINC TRANSPORTER ZIP13"/>
    <property type="match status" value="1"/>
</dbReference>
<keyword evidence="7" id="KW-1185">Reference proteome</keyword>
<dbReference type="SUPFAM" id="SSF103473">
    <property type="entry name" value="MFS general substrate transporter"/>
    <property type="match status" value="1"/>
</dbReference>
<feature type="transmembrane region" description="Helical" evidence="5">
    <location>
        <begin position="196"/>
        <end position="218"/>
    </location>
</feature>
<dbReference type="PANTHER" id="PTHR16950">
    <property type="entry name" value="ZINC TRANSPORTER SLC39A7 HISTIDINE-RICH MEMBRANE PROTEIN KE4"/>
    <property type="match status" value="1"/>
</dbReference>
<evidence type="ECO:0000256" key="1">
    <source>
        <dbReference type="ARBA" id="ARBA00004141"/>
    </source>
</evidence>
<comment type="subcellular location">
    <subcellularLocation>
        <location evidence="1">Membrane</location>
        <topology evidence="1">Multi-pass membrane protein</topology>
    </subcellularLocation>
</comment>